<proteinExistence type="predicted"/>
<protein>
    <submittedName>
        <fullName evidence="1">Uncharacterized protein</fullName>
    </submittedName>
</protein>
<dbReference type="AlphaFoldDB" id="A0A8U0I1Q9"/>
<evidence type="ECO:0000313" key="1">
    <source>
        <dbReference type="EMBL" id="UPV77129.1"/>
    </source>
</evidence>
<name>A0A8U0I1Q9_9EURY</name>
<evidence type="ECO:0000313" key="2">
    <source>
        <dbReference type="Proteomes" id="UP000830729"/>
    </source>
</evidence>
<dbReference type="KEGG" id="halx:M0R89_23070"/>
<sequence>MDRAVSVRALTQLAQELDDDDNAVAHAAMRQRANALLAGVLAHGTRHGGITPAAIRDLGVTTDELSALQATLPWRALGHVQPRYRWKDTAFLPDYDLYGSLLLVSETMDVPDTYSRAFWGDHPWDKLIGDIQSIKPRWLWQYIHSTSNE</sequence>
<organism evidence="1 2">
    <name type="scientific">Halorussus limi</name>
    <dbReference type="NCBI Taxonomy" id="2938695"/>
    <lineage>
        <taxon>Archaea</taxon>
        <taxon>Methanobacteriati</taxon>
        <taxon>Methanobacteriota</taxon>
        <taxon>Stenosarchaea group</taxon>
        <taxon>Halobacteria</taxon>
        <taxon>Halobacteriales</taxon>
        <taxon>Haladaptataceae</taxon>
        <taxon>Halorussus</taxon>
    </lineage>
</organism>
<geneLocation type="plasmid" evidence="1 2">
    <name>unnamed4</name>
</geneLocation>
<dbReference type="GeneID" id="73047981"/>
<dbReference type="Proteomes" id="UP000830729">
    <property type="component" value="Plasmid unnamed4"/>
</dbReference>
<keyword evidence="2" id="KW-1185">Reference proteome</keyword>
<dbReference type="EMBL" id="CP096663">
    <property type="protein sequence ID" value="UPV77129.1"/>
    <property type="molecule type" value="Genomic_DNA"/>
</dbReference>
<reference evidence="1 2" key="1">
    <citation type="submission" date="2022-04" db="EMBL/GenBank/DDBJ databases">
        <title>Diverse halophilic archaea isolated from saline environments.</title>
        <authorList>
            <person name="Cui H.-L."/>
        </authorList>
    </citation>
    <scope>NUCLEOTIDE SEQUENCE [LARGE SCALE GENOMIC DNA]</scope>
    <source>
        <strain evidence="1 2">XZYJT49</strain>
        <plasmid evidence="1 2">unnamed4</plasmid>
    </source>
</reference>
<accession>A0A8U0I1Q9</accession>
<dbReference type="RefSeq" id="WP_248653154.1">
    <property type="nucleotide sequence ID" value="NZ_CP096663.1"/>
</dbReference>
<gene>
    <name evidence="1" type="ORF">M0R89_23070</name>
</gene>
<keyword evidence="1" id="KW-0614">Plasmid</keyword>